<dbReference type="Pfam" id="PF13362">
    <property type="entry name" value="Toprim_3"/>
    <property type="match status" value="1"/>
</dbReference>
<reference evidence="8 9" key="1">
    <citation type="submission" date="2019-07" db="EMBL/GenBank/DDBJ databases">
        <authorList>
            <person name="Brisse S."/>
            <person name="Rodrigues C."/>
            <person name="Thorpe H."/>
        </authorList>
    </citation>
    <scope>NUCLEOTIDE SEQUENCE [LARGE SCALE GENOMIC DNA]</scope>
    <source>
        <strain evidence="8">SB6411</strain>
    </source>
</reference>
<evidence type="ECO:0000313" key="8">
    <source>
        <dbReference type="EMBL" id="VUS74186.1"/>
    </source>
</evidence>
<dbReference type="InterPro" id="IPR013237">
    <property type="entry name" value="Phage_T7_Gp4_N"/>
</dbReference>
<dbReference type="SMART" id="SM00778">
    <property type="entry name" value="Prim_Zn_Ribbon"/>
    <property type="match status" value="1"/>
</dbReference>
<dbReference type="EMBL" id="CABGGS010000043">
    <property type="protein sequence ID" value="VUS74186.1"/>
    <property type="molecule type" value="Genomic_DNA"/>
</dbReference>
<accession>A0ABY6VG12</accession>
<evidence type="ECO:0000256" key="6">
    <source>
        <dbReference type="ARBA" id="ARBA00023163"/>
    </source>
</evidence>
<dbReference type="Gene3D" id="3.90.580.10">
    <property type="entry name" value="Zinc finger, CHC2-type domain"/>
    <property type="match status" value="1"/>
</dbReference>
<keyword evidence="3" id="KW-0808">Transferase</keyword>
<evidence type="ECO:0000256" key="5">
    <source>
        <dbReference type="ARBA" id="ARBA00022705"/>
    </source>
</evidence>
<keyword evidence="5" id="KW-0235">DNA replication</keyword>
<keyword evidence="6" id="KW-0804">Transcription</keyword>
<evidence type="ECO:0000313" key="9">
    <source>
        <dbReference type="Proteomes" id="UP000317652"/>
    </source>
</evidence>
<evidence type="ECO:0000256" key="2">
    <source>
        <dbReference type="ARBA" id="ARBA00022515"/>
    </source>
</evidence>
<keyword evidence="2" id="KW-0639">Primosome</keyword>
<dbReference type="Gene3D" id="3.40.1360.10">
    <property type="match status" value="1"/>
</dbReference>
<evidence type="ECO:0000256" key="1">
    <source>
        <dbReference type="ARBA" id="ARBA00022478"/>
    </source>
</evidence>
<dbReference type="Proteomes" id="UP000317652">
    <property type="component" value="Unassembled WGS sequence"/>
</dbReference>
<evidence type="ECO:0000259" key="7">
    <source>
        <dbReference type="SMART" id="SM00778"/>
    </source>
</evidence>
<dbReference type="CDD" id="cd01029">
    <property type="entry name" value="TOPRIM_primases"/>
    <property type="match status" value="1"/>
</dbReference>
<dbReference type="InterPro" id="IPR036977">
    <property type="entry name" value="DNA_primase_Znf_CHC2"/>
</dbReference>
<evidence type="ECO:0000256" key="3">
    <source>
        <dbReference type="ARBA" id="ARBA00022679"/>
    </source>
</evidence>
<dbReference type="Pfam" id="PF06048">
    <property type="entry name" value="DUF927"/>
    <property type="match status" value="1"/>
</dbReference>
<proteinExistence type="predicted"/>
<dbReference type="SUPFAM" id="SSF57783">
    <property type="entry name" value="Zinc beta-ribbon"/>
    <property type="match status" value="1"/>
</dbReference>
<sequence length="888" mass="97123">MKNIKVSEISKQSVGKWEFILQSLGINIPTNGKHGPCPKCGGKDRFRFDNKDGRGTWFCNHCGNGDGIDIVKRFFDIDTVPAAARVAECLPSAPAMTVPARKETAKKVAAVNWSALLSQSVAGESPYLVGKGLIGHISKLTTRELLAGGEKYPAGSLMLSVKNSQGAITGIQLIRGDGVKSLMKGSKYSGCFISLNDFPEDTPEKVIITEGYGTAISVSLLSDGWPLAALSKTNLKAAAEAVREKWPETQIIIAGDNDFVDGKPNEGREMAIKAALVVKGWVSIPPGRAKADWDDYRRDFGIQRAREAFAEEMFNPGDTKTRLPPGFRLTKEFLWCERTRNDGSESGQVQQIKICSPLKVTAITCDSDGGNFGRLLEWDDSNGSRHEWAMPMTVLAGAGQDLREVLLENGLHFISVNGTARGLLMEYIATCRPIRKVTCVEKTGWYGGSYVLNGEVIGGEAGSVIFQAARSSKNDFRVSGDTCEWMTHVGRYCVGNSRLVFCVSLAFAAPLLTLLGIGGGGYHLKGESTDGKTTTMKVAASVCGGPDYWKTWRATGNALEGIALRRNDAVLMLDEISEVDGREASRIAYMLGNGQGKARARVDGSPREQAQWTLLFLSTGEVSIAEHAAEAGERRTGAGVGVRMVQIPSNTGQFGAFEELHGFSGGKAFAEHLEHASRQYHGAVFRDWLRWLTANLKTVTERARALRKKYERTLLPENSGNQVGRVVDRFALLAVAGELATEAGITGWEPGEAENATRKCLDAWIQDRGHTANQEDADALEKVRRFITANQYTRFAEWTEDEKNRPANMVGFRRVIKGNNNKEPETSYYILSSGWKEICGTSDAVKTARLCSEAGWLDTDDEKRLQRKVRLPEIGSKWVYVFKSDVVG</sequence>
<keyword evidence="9" id="KW-1185">Reference proteome</keyword>
<keyword evidence="1" id="KW-0240">DNA-directed RNA polymerase</keyword>
<feature type="domain" description="DNA primase/helicase Gp4 N-terminal Bacteriophage T7-like" evidence="7">
    <location>
        <begin position="32"/>
        <end position="68"/>
    </location>
</feature>
<dbReference type="RefSeq" id="WP_142982330.1">
    <property type="nucleotide sequence ID" value="NZ_CABGGS010000043.1"/>
</dbReference>
<organism evidence="8 9">
    <name type="scientific">Klebsiella spallanzanii</name>
    <dbReference type="NCBI Taxonomy" id="2587528"/>
    <lineage>
        <taxon>Bacteria</taxon>
        <taxon>Pseudomonadati</taxon>
        <taxon>Pseudomonadota</taxon>
        <taxon>Gammaproteobacteria</taxon>
        <taxon>Enterobacterales</taxon>
        <taxon>Enterobacteriaceae</taxon>
        <taxon>Klebsiella/Raoultella group</taxon>
        <taxon>Klebsiella</taxon>
    </lineage>
</organism>
<keyword evidence="4" id="KW-0548">Nucleotidyltransferase</keyword>
<dbReference type="InterPro" id="IPR009270">
    <property type="entry name" value="DUF927"/>
</dbReference>
<dbReference type="InterPro" id="IPR006171">
    <property type="entry name" value="TOPRIM_dom"/>
</dbReference>
<name>A0ABY6VG12_9ENTR</name>
<gene>
    <name evidence="8" type="primary">traC_1</name>
    <name evidence="8" type="ORF">SB6411_02576</name>
</gene>
<evidence type="ECO:0000256" key="4">
    <source>
        <dbReference type="ARBA" id="ARBA00022695"/>
    </source>
</evidence>
<dbReference type="Pfam" id="PF08273">
    <property type="entry name" value="Zn_Ribbon_Prim"/>
    <property type="match status" value="1"/>
</dbReference>
<comment type="caution">
    <text evidence="8">The sequence shown here is derived from an EMBL/GenBank/DDBJ whole genome shotgun (WGS) entry which is preliminary data.</text>
</comment>
<protein>
    <submittedName>
        <fullName evidence="8">DNA primase TraC</fullName>
    </submittedName>
</protein>
<dbReference type="InterPro" id="IPR034154">
    <property type="entry name" value="TOPRIM_DnaG/twinkle"/>
</dbReference>